<dbReference type="RefSeq" id="WP_203772462.1">
    <property type="nucleotide sequence ID" value="NZ_BAAAYJ010000097.1"/>
</dbReference>
<dbReference type="Pfam" id="PF03301">
    <property type="entry name" value="Trp_dioxygenase"/>
    <property type="match status" value="1"/>
</dbReference>
<dbReference type="GO" id="GO:0019442">
    <property type="term" value="P:L-tryptophan catabolic process to acetyl-CoA"/>
    <property type="evidence" value="ECO:0007669"/>
    <property type="project" value="TreeGrafter"/>
</dbReference>
<reference evidence="1" key="1">
    <citation type="submission" date="2021-01" db="EMBL/GenBank/DDBJ databases">
        <title>Whole genome shotgun sequence of Actinoplanes nipponensis NBRC 14063.</title>
        <authorList>
            <person name="Komaki H."/>
            <person name="Tamura T."/>
        </authorList>
    </citation>
    <scope>NUCLEOTIDE SEQUENCE</scope>
    <source>
        <strain evidence="1">NBRC 14063</strain>
    </source>
</reference>
<evidence type="ECO:0000313" key="2">
    <source>
        <dbReference type="Proteomes" id="UP000647172"/>
    </source>
</evidence>
<keyword evidence="2" id="KW-1185">Reference proteome</keyword>
<evidence type="ECO:0000313" key="1">
    <source>
        <dbReference type="EMBL" id="GIE51693.1"/>
    </source>
</evidence>
<protein>
    <submittedName>
        <fullName evidence="1">Tryptophan 2,3-dioxygenase</fullName>
    </submittedName>
</protein>
<dbReference type="Proteomes" id="UP000647172">
    <property type="component" value="Unassembled WGS sequence"/>
</dbReference>
<dbReference type="InterPro" id="IPR004981">
    <property type="entry name" value="Trp_2_3_dOase"/>
</dbReference>
<dbReference type="GO" id="GO:0004833">
    <property type="term" value="F:L-tryptophan 2,3-dioxygenase activity"/>
    <property type="evidence" value="ECO:0007669"/>
    <property type="project" value="InterPro"/>
</dbReference>
<accession>A0A919MRK4</accession>
<organism evidence="1 2">
    <name type="scientific">Actinoplanes nipponensis</name>
    <dbReference type="NCBI Taxonomy" id="135950"/>
    <lineage>
        <taxon>Bacteria</taxon>
        <taxon>Bacillati</taxon>
        <taxon>Actinomycetota</taxon>
        <taxon>Actinomycetes</taxon>
        <taxon>Micromonosporales</taxon>
        <taxon>Micromonosporaceae</taxon>
        <taxon>Actinoplanes</taxon>
    </lineage>
</organism>
<dbReference type="SUPFAM" id="SSF140959">
    <property type="entry name" value="Indolic compounds 2,3-dioxygenase-like"/>
    <property type="match status" value="1"/>
</dbReference>
<dbReference type="GO" id="GO:0020037">
    <property type="term" value="F:heme binding"/>
    <property type="evidence" value="ECO:0007669"/>
    <property type="project" value="InterPro"/>
</dbReference>
<sequence>MTGTLSYDEYLRLDDVLGAQHPLTPRADAEVHAAERFFIICHQTSELWLSQVYADLRLAAELVGRRELDRAVPSVRRAGAILDLIIATLRGMDHLSRDHFDAFRPGLDGASGAQSAGFGMLLKGLDNPYVWELSRRLQECDPREVGPDRLVRAWDELDEFLARTEAWRGLHVDAARRLVGGRRGTGGTSGVSYLEDRRGALAAG</sequence>
<dbReference type="InterPro" id="IPR037217">
    <property type="entry name" value="Trp/Indoleamine_2_3_dOase-like"/>
</dbReference>
<name>A0A919MRK4_9ACTN</name>
<dbReference type="Gene3D" id="1.20.58.480">
    <property type="match status" value="2"/>
</dbReference>
<dbReference type="PANTHER" id="PTHR10138:SF0">
    <property type="entry name" value="TRYPTOPHAN 2,3-DIOXYGENASE"/>
    <property type="match status" value="1"/>
</dbReference>
<dbReference type="AlphaFoldDB" id="A0A919MRK4"/>
<gene>
    <name evidence="1" type="primary">kynA_2</name>
    <name evidence="1" type="ORF">Ani05nite_52270</name>
</gene>
<proteinExistence type="predicted"/>
<comment type="caution">
    <text evidence="1">The sequence shown here is derived from an EMBL/GenBank/DDBJ whole genome shotgun (WGS) entry which is preliminary data.</text>
</comment>
<dbReference type="PANTHER" id="PTHR10138">
    <property type="entry name" value="TRYPTOPHAN 2,3-DIOXYGENASE"/>
    <property type="match status" value="1"/>
</dbReference>
<dbReference type="EMBL" id="BOMQ01000061">
    <property type="protein sequence ID" value="GIE51693.1"/>
    <property type="molecule type" value="Genomic_DNA"/>
</dbReference>
<dbReference type="GO" id="GO:0019441">
    <property type="term" value="P:L-tryptophan catabolic process to kynurenine"/>
    <property type="evidence" value="ECO:0007669"/>
    <property type="project" value="InterPro"/>
</dbReference>
<dbReference type="GO" id="GO:0046872">
    <property type="term" value="F:metal ion binding"/>
    <property type="evidence" value="ECO:0007669"/>
    <property type="project" value="InterPro"/>
</dbReference>